<gene>
    <name evidence="1" type="ordered locus">Rta_20570</name>
</gene>
<dbReference type="PATRIC" id="fig|365046.3.peg.2101"/>
<dbReference type="PANTHER" id="PTHR37827">
    <property type="entry name" value="TUDOR DOMAIN-CONTAINING PROTEIN"/>
    <property type="match status" value="1"/>
</dbReference>
<accession>F5XYH4</accession>
<reference evidence="2" key="1">
    <citation type="submission" date="2006-01" db="EMBL/GenBank/DDBJ databases">
        <title>Genome of the cyst-dividing bacterium Ramlibacter tataouinensis.</title>
        <authorList>
            <person name="Barakat M."/>
            <person name="Ortet P."/>
            <person name="De Luca G."/>
            <person name="Jourlin-Castelli C."/>
            <person name="Ansaldi M."/>
            <person name="Py B."/>
            <person name="Fichant G."/>
            <person name="Coutinho P."/>
            <person name="Voulhoux R."/>
            <person name="Bastien O."/>
            <person name="Roy S."/>
            <person name="Marechal E."/>
            <person name="Henrissat B."/>
            <person name="Quentin Y."/>
            <person name="Noirot P."/>
            <person name="Filloux A."/>
            <person name="Mejean V."/>
            <person name="DuBow M."/>
            <person name="Barras F."/>
            <person name="Heulin T."/>
        </authorList>
    </citation>
    <scope>NUCLEOTIDE SEQUENCE [LARGE SCALE GENOMIC DNA]</scope>
    <source>
        <strain evidence="2">ATCC BAA-407 / DSM 14655 / LMG 21543 / TTB310</strain>
    </source>
</reference>
<dbReference type="RefSeq" id="WP_013901382.1">
    <property type="nucleotide sequence ID" value="NC_015677.1"/>
</dbReference>
<name>F5XYH4_RAMTT</name>
<sequence>MATGRIKRRQRDTTLDALPPVAVGDPACPLCGRPIPPAQRDAHHLLPRSHGGRHTEVLHRICHRQVHALLSEAELARDYHSIEALRSHPEVARFIAWVRTKPPGFMERTRKSARRRGG</sequence>
<dbReference type="HOGENOM" id="CLU_149308_0_1_4"/>
<evidence type="ECO:0008006" key="3">
    <source>
        <dbReference type="Google" id="ProtNLM"/>
    </source>
</evidence>
<protein>
    <recommendedName>
        <fullName evidence="3">Restriction endonuclease</fullName>
    </recommendedName>
</protein>
<dbReference type="CDD" id="cd00085">
    <property type="entry name" value="HNHc"/>
    <property type="match status" value="1"/>
</dbReference>
<evidence type="ECO:0000313" key="2">
    <source>
        <dbReference type="Proteomes" id="UP000008385"/>
    </source>
</evidence>
<dbReference type="Proteomes" id="UP000008385">
    <property type="component" value="Chromosome"/>
</dbReference>
<dbReference type="InterPro" id="IPR003615">
    <property type="entry name" value="HNH_nuc"/>
</dbReference>
<dbReference type="KEGG" id="rta:Rta_20570"/>
<evidence type="ECO:0000313" key="1">
    <source>
        <dbReference type="EMBL" id="AEG93150.1"/>
    </source>
</evidence>
<organism evidence="1 2">
    <name type="scientific">Ramlibacter tataouinensis (strain ATCC BAA-407 / DSM 14655 / LMG 21543 / TTB310)</name>
    <dbReference type="NCBI Taxonomy" id="365046"/>
    <lineage>
        <taxon>Bacteria</taxon>
        <taxon>Pseudomonadati</taxon>
        <taxon>Pseudomonadota</taxon>
        <taxon>Betaproteobacteria</taxon>
        <taxon>Burkholderiales</taxon>
        <taxon>Comamonadaceae</taxon>
        <taxon>Ramlibacter</taxon>
    </lineage>
</organism>
<proteinExistence type="predicted"/>
<dbReference type="EMBL" id="CP000245">
    <property type="protein sequence ID" value="AEG93150.1"/>
    <property type="molecule type" value="Genomic_DNA"/>
</dbReference>
<dbReference type="STRING" id="365046.Rta_20570"/>
<dbReference type="eggNOG" id="COG1403">
    <property type="taxonomic scope" value="Bacteria"/>
</dbReference>
<dbReference type="PANTHER" id="PTHR37827:SF1">
    <property type="entry name" value="HNH DOMAIN-CONTAINING PROTEIN"/>
    <property type="match status" value="1"/>
</dbReference>
<dbReference type="AlphaFoldDB" id="F5XYH4"/>
<dbReference type="Gene3D" id="1.10.30.50">
    <property type="match status" value="1"/>
</dbReference>
<keyword evidence="2" id="KW-1185">Reference proteome</keyword>
<reference evidence="1 2" key="2">
    <citation type="journal article" date="2011" name="PLoS ONE">
        <title>The Cyst-Dividing Bacterium Ramlibacter tataouinensis TTB310 Genome Reveals a Well-Stocked Toolbox for Adaptation to a Desert Environment.</title>
        <authorList>
            <person name="De Luca G."/>
            <person name="Barakat M."/>
            <person name="Ortet P."/>
            <person name="Fochesato S."/>
            <person name="Jourlin-Castelli C."/>
            <person name="Ansaldi M."/>
            <person name="Py B."/>
            <person name="Fichant G."/>
            <person name="Coutinho P.M."/>
            <person name="Voulhoux R."/>
            <person name="Bastien O."/>
            <person name="Marechal E."/>
            <person name="Henrissat B."/>
            <person name="Quentin Y."/>
            <person name="Noirot P."/>
            <person name="Filloux A."/>
            <person name="Mejean V."/>
            <person name="Dubow M.S."/>
            <person name="Barras F."/>
            <person name="Barbe V."/>
            <person name="Weissenbach J."/>
            <person name="Mihalcescu I."/>
            <person name="Vermeglio A."/>
            <person name="Achouak W."/>
            <person name="Heulin T."/>
        </authorList>
    </citation>
    <scope>NUCLEOTIDE SEQUENCE [LARGE SCALE GENOMIC DNA]</scope>
    <source>
        <strain evidence="2">ATCC BAA-407 / DSM 14655 / LMG 21543 / TTB310</strain>
    </source>
</reference>